<dbReference type="AlphaFoldDB" id="A0A402BCW6"/>
<organism evidence="1 2">
    <name type="scientific">Dictyobacter alpinus</name>
    <dbReference type="NCBI Taxonomy" id="2014873"/>
    <lineage>
        <taxon>Bacteria</taxon>
        <taxon>Bacillati</taxon>
        <taxon>Chloroflexota</taxon>
        <taxon>Ktedonobacteria</taxon>
        <taxon>Ktedonobacterales</taxon>
        <taxon>Dictyobacteraceae</taxon>
        <taxon>Dictyobacter</taxon>
    </lineage>
</organism>
<proteinExistence type="predicted"/>
<keyword evidence="2" id="KW-1185">Reference proteome</keyword>
<dbReference type="Proteomes" id="UP000287171">
    <property type="component" value="Unassembled WGS sequence"/>
</dbReference>
<evidence type="ECO:0000313" key="2">
    <source>
        <dbReference type="Proteomes" id="UP000287171"/>
    </source>
</evidence>
<reference evidence="2" key="1">
    <citation type="submission" date="2018-12" db="EMBL/GenBank/DDBJ databases">
        <title>Tengunoibacter tsumagoiensis gen. nov., sp. nov., Dictyobacter kobayashii sp. nov., D. alpinus sp. nov., and D. joshuensis sp. nov. and description of Dictyobacteraceae fam. nov. within the order Ktedonobacterales isolated from Tengu-no-mugimeshi.</title>
        <authorList>
            <person name="Wang C.M."/>
            <person name="Zheng Y."/>
            <person name="Sakai Y."/>
            <person name="Toyoda A."/>
            <person name="Minakuchi Y."/>
            <person name="Abe K."/>
            <person name="Yokota A."/>
            <person name="Yabe S."/>
        </authorList>
    </citation>
    <scope>NUCLEOTIDE SEQUENCE [LARGE SCALE GENOMIC DNA]</scope>
    <source>
        <strain evidence="2">Uno16</strain>
    </source>
</reference>
<sequence length="109" mass="11834">MMFLDNLEKLSIVPLISLKMAMQMDMGQGMDVIMERSPGNGPPLLILPGQYGGVFAIVKMAKGHAIFGLTFLTTMQARLMPVGMFGQLVKLCRLLTGKGGEDTISIKMT</sequence>
<name>A0A402BCW6_9CHLR</name>
<accession>A0A402BCW6</accession>
<evidence type="ECO:0000313" key="1">
    <source>
        <dbReference type="EMBL" id="GCE29205.1"/>
    </source>
</evidence>
<comment type="caution">
    <text evidence="1">The sequence shown here is derived from an EMBL/GenBank/DDBJ whole genome shotgun (WGS) entry which is preliminary data.</text>
</comment>
<dbReference type="EMBL" id="BIFT01000002">
    <property type="protein sequence ID" value="GCE29205.1"/>
    <property type="molecule type" value="Genomic_DNA"/>
</dbReference>
<protein>
    <submittedName>
        <fullName evidence="1">Uncharacterized protein</fullName>
    </submittedName>
</protein>
<gene>
    <name evidence="1" type="ORF">KDA_46890</name>
</gene>